<evidence type="ECO:0000256" key="4">
    <source>
        <dbReference type="ARBA" id="ARBA00022989"/>
    </source>
</evidence>
<organism evidence="8 9">
    <name type="scientific">Buceros rhinoceros silvestris</name>
    <dbReference type="NCBI Taxonomy" id="175836"/>
    <lineage>
        <taxon>Eukaryota</taxon>
        <taxon>Metazoa</taxon>
        <taxon>Chordata</taxon>
        <taxon>Craniata</taxon>
        <taxon>Vertebrata</taxon>
        <taxon>Euteleostomi</taxon>
        <taxon>Archelosauria</taxon>
        <taxon>Archosauria</taxon>
        <taxon>Dinosauria</taxon>
        <taxon>Saurischia</taxon>
        <taxon>Theropoda</taxon>
        <taxon>Coelurosauria</taxon>
        <taxon>Aves</taxon>
        <taxon>Neognathae</taxon>
        <taxon>Neoaves</taxon>
        <taxon>Telluraves</taxon>
        <taxon>Coraciimorphae</taxon>
        <taxon>Bucerotiformes</taxon>
        <taxon>Bucerotidae</taxon>
        <taxon>Buceros</taxon>
    </lineage>
</organism>
<keyword evidence="4 6" id="KW-1133">Transmembrane helix</keyword>
<reference evidence="8 9" key="1">
    <citation type="submission" date="2014-04" db="EMBL/GenBank/DDBJ databases">
        <title>Genome evolution of avian class.</title>
        <authorList>
            <person name="Zhang G."/>
            <person name="Li C."/>
        </authorList>
    </citation>
    <scope>NUCLEOTIDE SEQUENCE [LARGE SCALE GENOMIC DNA]</scope>
    <source>
        <strain evidence="8">BGI_N320</strain>
    </source>
</reference>
<dbReference type="InterPro" id="IPR002229">
    <property type="entry name" value="RhesusRHD"/>
</dbReference>
<proteinExistence type="inferred from homology"/>
<dbReference type="AlphaFoldDB" id="A0A091H0U3"/>
<dbReference type="PANTHER" id="PTHR11730:SF43">
    <property type="entry name" value="BLOOD GROUP RH(CE) POLYPEPTIDE-RELATED"/>
    <property type="match status" value="1"/>
</dbReference>
<feature type="transmembrane region" description="Helical" evidence="6">
    <location>
        <begin position="324"/>
        <end position="344"/>
    </location>
</feature>
<evidence type="ECO:0000259" key="7">
    <source>
        <dbReference type="Pfam" id="PF00909"/>
    </source>
</evidence>
<dbReference type="GO" id="GO:0005886">
    <property type="term" value="C:plasma membrane"/>
    <property type="evidence" value="ECO:0007669"/>
    <property type="project" value="InterPro"/>
</dbReference>
<evidence type="ECO:0000256" key="5">
    <source>
        <dbReference type="ARBA" id="ARBA00023136"/>
    </source>
</evidence>
<protein>
    <submittedName>
        <fullName evidence="8">RH-like</fullName>
    </submittedName>
</protein>
<evidence type="ECO:0000256" key="1">
    <source>
        <dbReference type="ARBA" id="ARBA00004141"/>
    </source>
</evidence>
<dbReference type="EMBL" id="KL517234">
    <property type="protein sequence ID" value="KFO88412.1"/>
    <property type="molecule type" value="Genomic_DNA"/>
</dbReference>
<name>A0A091H0U3_BUCRH</name>
<evidence type="ECO:0000256" key="6">
    <source>
        <dbReference type="SAM" id="Phobius"/>
    </source>
</evidence>
<dbReference type="SUPFAM" id="SSF111352">
    <property type="entry name" value="Ammonium transporter"/>
    <property type="match status" value="1"/>
</dbReference>
<evidence type="ECO:0000313" key="9">
    <source>
        <dbReference type="Proteomes" id="UP000054064"/>
    </source>
</evidence>
<comment type="subcellular location">
    <subcellularLocation>
        <location evidence="1">Membrane</location>
        <topology evidence="1">Multi-pass membrane protein</topology>
    </subcellularLocation>
</comment>
<gene>
    <name evidence="8" type="ORF">N320_10147</name>
</gene>
<keyword evidence="3 6" id="KW-0812">Transmembrane</keyword>
<feature type="transmembrane region" description="Helical" evidence="6">
    <location>
        <begin position="229"/>
        <end position="250"/>
    </location>
</feature>
<dbReference type="KEGG" id="brhi:104491528"/>
<feature type="transmembrane region" description="Helical" evidence="6">
    <location>
        <begin position="350"/>
        <end position="379"/>
    </location>
</feature>
<dbReference type="Gene3D" id="1.10.3430.10">
    <property type="entry name" value="Ammonium transporter AmtB like domains"/>
    <property type="match status" value="1"/>
</dbReference>
<comment type="similarity">
    <text evidence="2">Belongs to the ammonium transporter (TC 2.A.49) family. Rh subfamily.</text>
</comment>
<sequence length="408" mass="45685">MPAKYRNFRNSVPWLLLILEAVFIVLFYFLSPDEKSISMSEFSYPAFQDVNHMVVFGFGFFLMFLRRYGFSSTAFNLLIIAFGVQCSMLIENLLIFLHLRQNELGLRRITKATVRMTAVVISTGAVLGKTNPIQLIVMTIVELIFFQISQWLSNALLKIPEDVSMMHVHLFGAYFGLAVSFHFSKLSQDNDKNRSTPKSYLLSMLGTLFLWVFWPSFNSVLAVNNKNKVIYNTYFALAVSAVTAFILSVLTTKDGKLRMTHIHSAVLAGGVAIGYSARSINYPWIAMVLGLLTSVIAILGSSCLQRCLHPALKIHDTSGVHFTFGLPAVLGALAEVILVVINNWTELARLGYLVMTYIGAFCLTISVAWVTGFLTGFIIKLKPFKTTSVPKCSDDQFFWEFPHLAVGF</sequence>
<feature type="transmembrane region" description="Helical" evidence="6">
    <location>
        <begin position="50"/>
        <end position="68"/>
    </location>
</feature>
<dbReference type="GO" id="GO:0008519">
    <property type="term" value="F:ammonium channel activity"/>
    <property type="evidence" value="ECO:0007669"/>
    <property type="project" value="InterPro"/>
</dbReference>
<feature type="transmembrane region" description="Helical" evidence="6">
    <location>
        <begin position="165"/>
        <end position="187"/>
    </location>
</feature>
<keyword evidence="5 6" id="KW-0472">Membrane</keyword>
<dbReference type="Pfam" id="PF00909">
    <property type="entry name" value="Ammonium_transp"/>
    <property type="match status" value="1"/>
</dbReference>
<evidence type="ECO:0000256" key="2">
    <source>
        <dbReference type="ARBA" id="ARBA00011036"/>
    </source>
</evidence>
<evidence type="ECO:0000313" key="8">
    <source>
        <dbReference type="EMBL" id="KFO88412.1"/>
    </source>
</evidence>
<feature type="transmembrane region" description="Helical" evidence="6">
    <location>
        <begin position="75"/>
        <end position="97"/>
    </location>
</feature>
<feature type="domain" description="Ammonium transporter AmtB-like" evidence="7">
    <location>
        <begin position="33"/>
        <end position="382"/>
    </location>
</feature>
<dbReference type="InterPro" id="IPR029020">
    <property type="entry name" value="Ammonium/urea_transptr"/>
</dbReference>
<dbReference type="PRINTS" id="PR00342">
    <property type="entry name" value="RHESUSRHD"/>
</dbReference>
<dbReference type="GO" id="GO:0097272">
    <property type="term" value="P:ammonium homeostasis"/>
    <property type="evidence" value="ECO:0007669"/>
    <property type="project" value="TreeGrafter"/>
</dbReference>
<feature type="transmembrane region" description="Helical" evidence="6">
    <location>
        <begin position="12"/>
        <end position="30"/>
    </location>
</feature>
<feature type="transmembrane region" description="Helical" evidence="6">
    <location>
        <begin position="199"/>
        <end position="217"/>
    </location>
</feature>
<evidence type="ECO:0000256" key="3">
    <source>
        <dbReference type="ARBA" id="ARBA00022692"/>
    </source>
</evidence>
<dbReference type="InterPro" id="IPR024041">
    <property type="entry name" value="NH4_transpt_AmtB-like_dom"/>
</dbReference>
<keyword evidence="9" id="KW-1185">Reference proteome</keyword>
<dbReference type="OrthoDB" id="534912at2759"/>
<feature type="transmembrane region" description="Helical" evidence="6">
    <location>
        <begin position="284"/>
        <end position="304"/>
    </location>
</feature>
<dbReference type="Proteomes" id="UP000054064">
    <property type="component" value="Unassembled WGS sequence"/>
</dbReference>
<accession>A0A091H0U3</accession>
<dbReference type="PANTHER" id="PTHR11730">
    <property type="entry name" value="AMMONIUM TRANSPORTER"/>
    <property type="match status" value="1"/>
</dbReference>